<dbReference type="Proteomes" id="UP000013893">
    <property type="component" value="Chromosome"/>
</dbReference>
<dbReference type="InterPro" id="IPR007379">
    <property type="entry name" value="Tim44-like_dom"/>
</dbReference>
<feature type="domain" description="Tim44-like" evidence="2">
    <location>
        <begin position="110"/>
        <end position="252"/>
    </location>
</feature>
<evidence type="ECO:0000256" key="1">
    <source>
        <dbReference type="SAM" id="Phobius"/>
    </source>
</evidence>
<feature type="transmembrane region" description="Helical" evidence="1">
    <location>
        <begin position="20"/>
        <end position="38"/>
    </location>
</feature>
<keyword evidence="1" id="KW-1133">Transmembrane helix</keyword>
<organism evidence="3 4">
    <name type="scientific">Candidatus Saccharimonas aalborgensis</name>
    <dbReference type="NCBI Taxonomy" id="1332188"/>
    <lineage>
        <taxon>Bacteria</taxon>
        <taxon>Candidatus Saccharimonadota</taxon>
        <taxon>Candidatus Saccharimonadia</taxon>
        <taxon>Candidatus Saccharimonadales</taxon>
        <taxon>Candidatus Saccharimonadaceae</taxon>
        <taxon>Candidatus Saccharimonas</taxon>
    </lineage>
</organism>
<dbReference type="HOGENOM" id="CLU_605052_0_0_0"/>
<protein>
    <recommendedName>
        <fullName evidence="2">Tim44-like domain-containing protein</fullName>
    </recommendedName>
</protein>
<dbReference type="SMART" id="SM00978">
    <property type="entry name" value="Tim44"/>
    <property type="match status" value="1"/>
</dbReference>
<dbReference type="RefSeq" id="WP_015642056.1">
    <property type="nucleotide sequence ID" value="NC_021219.1"/>
</dbReference>
<evidence type="ECO:0000313" key="4">
    <source>
        <dbReference type="Proteomes" id="UP000013893"/>
    </source>
</evidence>
<dbReference type="EMBL" id="CP005957">
    <property type="protein sequence ID" value="AGL62606.1"/>
    <property type="molecule type" value="Genomic_DNA"/>
</dbReference>
<dbReference type="Gene3D" id="3.10.450.240">
    <property type="match status" value="1"/>
</dbReference>
<feature type="transmembrane region" description="Helical" evidence="1">
    <location>
        <begin position="78"/>
        <end position="100"/>
    </location>
</feature>
<dbReference type="OrthoDB" id="7066974at2"/>
<dbReference type="AlphaFoldDB" id="R4PZC2"/>
<keyword evidence="4" id="KW-1185">Reference proteome</keyword>
<proteinExistence type="predicted"/>
<accession>R4PZC2</accession>
<name>R4PZC2_9BACT</name>
<keyword evidence="1" id="KW-0812">Transmembrane</keyword>
<dbReference type="STRING" id="1332188.L336_0906"/>
<sequence>MDYNVLLHFARSGGGGSSGGGGGDMGLAIVGYIPSYYLGKLVKKLFPRTLELIISAACATVFSIILFIIGIVAGGAMWWFMTLVIIGIWLGWHSAFFDIWDKLSKRRKAAKQKLSSAAQTDNAWDEASLVSYAQQVFMAYQSDWSKGDTGRIKTYATQRYTYHAYLLMLALLQLGRQNVVGNPTILRCEIIDIHDDADNTKDSFTVAIEATADDILIDTASNTQLFRDASSFTEYWTFQRNQSSWLLDHIEQSTADKSLADNQLAAFAAANNMYYSLDMGWLFLPRYGQLLGNGKFGKSDVNNHVIGMWDKYLVQFYTLSLMPSDSTVLPKIVAQICVPKSYGGIWIRPKSGNIFNKNLFGDGAPKGYTKYEFEWPDFNKRYDVYATDADRLATFELLNPGFMAYLYDTDGNICIEVTDNIIYLYKNQKAATSADYQLMVTLMQKAYKELQL</sequence>
<evidence type="ECO:0000259" key="2">
    <source>
        <dbReference type="SMART" id="SM00978"/>
    </source>
</evidence>
<gene>
    <name evidence="3" type="ORF">L336_0906</name>
</gene>
<feature type="transmembrane region" description="Helical" evidence="1">
    <location>
        <begin position="50"/>
        <end position="72"/>
    </location>
</feature>
<evidence type="ECO:0000313" key="3">
    <source>
        <dbReference type="EMBL" id="AGL62606.1"/>
    </source>
</evidence>
<dbReference type="KEGG" id="saal:L336_0906"/>
<reference evidence="3 4" key="1">
    <citation type="journal article" date="2013" name="Nat. Biotechnol.">
        <title>Genome sequences of rare, uncultured bacteria obtained by differential coverage binning of multiple metagenomes.</title>
        <authorList>
            <person name="Albertsen M."/>
            <person name="Hugenholtz P."/>
            <person name="Skarshewski A."/>
            <person name="Nielsen K.L."/>
            <person name="Tyson G.W."/>
            <person name="Nielsen P.H."/>
        </authorList>
    </citation>
    <scope>NUCLEOTIDE SEQUENCE [LARGE SCALE GENOMIC DNA]</scope>
    <source>
        <strain evidence="3">TM71</strain>
    </source>
</reference>
<keyword evidence="1" id="KW-0472">Membrane</keyword>